<accession>A0A0F7FZN5</accession>
<organism evidence="2 3">
    <name type="scientific">Streptomyces xiamenensis</name>
    <dbReference type="NCBI Taxonomy" id="408015"/>
    <lineage>
        <taxon>Bacteria</taxon>
        <taxon>Bacillati</taxon>
        <taxon>Actinomycetota</taxon>
        <taxon>Actinomycetes</taxon>
        <taxon>Kitasatosporales</taxon>
        <taxon>Streptomycetaceae</taxon>
        <taxon>Streptomyces</taxon>
    </lineage>
</organism>
<evidence type="ECO:0000256" key="1">
    <source>
        <dbReference type="SAM" id="MobiDB-lite"/>
    </source>
</evidence>
<dbReference type="RefSeq" id="WP_046724908.1">
    <property type="nucleotide sequence ID" value="NZ_CP009922.3"/>
</dbReference>
<feature type="region of interest" description="Disordered" evidence="1">
    <location>
        <begin position="30"/>
        <end position="59"/>
    </location>
</feature>
<name>A0A0F7FZN5_9ACTN</name>
<dbReference type="EMBL" id="CP009922">
    <property type="protein sequence ID" value="AKG45709.1"/>
    <property type="molecule type" value="Genomic_DNA"/>
</dbReference>
<dbReference type="STRING" id="408015.SXIM_43250"/>
<evidence type="ECO:0000313" key="2">
    <source>
        <dbReference type="EMBL" id="AKG45709.1"/>
    </source>
</evidence>
<protein>
    <submittedName>
        <fullName evidence="2">Uncharacterized protein</fullName>
    </submittedName>
</protein>
<proteinExistence type="predicted"/>
<dbReference type="PATRIC" id="fig|408015.6.peg.4379"/>
<gene>
    <name evidence="2" type="ORF">SXIM_43250</name>
</gene>
<evidence type="ECO:0000313" key="3">
    <source>
        <dbReference type="Proteomes" id="UP000034034"/>
    </source>
</evidence>
<dbReference type="KEGG" id="sxi:SXIM_43250"/>
<dbReference type="Proteomes" id="UP000034034">
    <property type="component" value="Chromosome"/>
</dbReference>
<reference evidence="2" key="1">
    <citation type="submission" date="2019-08" db="EMBL/GenBank/DDBJ databases">
        <title>Complete genome sequence of a mangrove-derived Streptomyces xiamenensis.</title>
        <authorList>
            <person name="Xu J."/>
        </authorList>
    </citation>
    <scope>NUCLEOTIDE SEQUENCE</scope>
    <source>
        <strain evidence="2">318</strain>
    </source>
</reference>
<keyword evidence="3" id="KW-1185">Reference proteome</keyword>
<dbReference type="AlphaFoldDB" id="A0A0F7FZN5"/>
<dbReference type="HOGENOM" id="CLU_2792445_0_0_11"/>
<sequence>MYGDLNIDIVRERIESLRREARHERLLREAGRARRAADAARPAVTGADGGQERSVRASVPRRWLRTRA</sequence>